<keyword evidence="1" id="KW-1185">Reference proteome</keyword>
<proteinExistence type="predicted"/>
<dbReference type="Proteomes" id="UP000887565">
    <property type="component" value="Unplaced"/>
</dbReference>
<sequence length="124" mass="13763">MGKVELATKAFRWIWKFLDPKCIKNKDARKQDDELVVKARCQGLCVPPDIFYLFLSSLLAIDEMVQGLEGGKVGTIGKAKMLRFVVGKANLDKGFSCSDIPQMNFNTRDSAVPISRGDCVDGFT</sequence>
<evidence type="ECO:0000313" key="1">
    <source>
        <dbReference type="Proteomes" id="UP000887565"/>
    </source>
</evidence>
<organism evidence="1 2">
    <name type="scientific">Romanomermis culicivorax</name>
    <name type="common">Nematode worm</name>
    <dbReference type="NCBI Taxonomy" id="13658"/>
    <lineage>
        <taxon>Eukaryota</taxon>
        <taxon>Metazoa</taxon>
        <taxon>Ecdysozoa</taxon>
        <taxon>Nematoda</taxon>
        <taxon>Enoplea</taxon>
        <taxon>Dorylaimia</taxon>
        <taxon>Mermithida</taxon>
        <taxon>Mermithoidea</taxon>
        <taxon>Mermithidae</taxon>
        <taxon>Romanomermis</taxon>
    </lineage>
</organism>
<protein>
    <submittedName>
        <fullName evidence="2">Uncharacterized protein</fullName>
    </submittedName>
</protein>
<dbReference type="AlphaFoldDB" id="A0A915K3Y8"/>
<dbReference type="WBParaSite" id="nRc.2.0.1.t33421-RA">
    <property type="protein sequence ID" value="nRc.2.0.1.t33421-RA"/>
    <property type="gene ID" value="nRc.2.0.1.g33421"/>
</dbReference>
<evidence type="ECO:0000313" key="2">
    <source>
        <dbReference type="WBParaSite" id="nRc.2.0.1.t33421-RA"/>
    </source>
</evidence>
<reference evidence="2" key="1">
    <citation type="submission" date="2022-11" db="UniProtKB">
        <authorList>
            <consortium name="WormBaseParasite"/>
        </authorList>
    </citation>
    <scope>IDENTIFICATION</scope>
</reference>
<accession>A0A915K3Y8</accession>
<name>A0A915K3Y8_ROMCU</name>